<dbReference type="GO" id="GO:0090730">
    <property type="term" value="C:Las1 complex"/>
    <property type="evidence" value="ECO:0007669"/>
    <property type="project" value="InterPro"/>
</dbReference>
<comment type="caution">
    <text evidence="2">The sequence shown here is derived from an EMBL/GenBank/DDBJ whole genome shotgun (WGS) entry which is preliminary data.</text>
</comment>
<dbReference type="GO" id="GO:0000470">
    <property type="term" value="P:maturation of LSU-rRNA"/>
    <property type="evidence" value="ECO:0007669"/>
    <property type="project" value="TreeGrafter"/>
</dbReference>
<dbReference type="Proteomes" id="UP000232323">
    <property type="component" value="Unassembled WGS sequence"/>
</dbReference>
<reference evidence="2 3" key="1">
    <citation type="submission" date="2017-08" db="EMBL/GenBank/DDBJ databases">
        <title>Acidophilic green algal genome provides insights into adaptation to an acidic environment.</title>
        <authorList>
            <person name="Hirooka S."/>
            <person name="Hirose Y."/>
            <person name="Kanesaki Y."/>
            <person name="Higuchi S."/>
            <person name="Fujiwara T."/>
            <person name="Onuma R."/>
            <person name="Era A."/>
            <person name="Ohbayashi R."/>
            <person name="Uzuka A."/>
            <person name="Nozaki H."/>
            <person name="Yoshikawa H."/>
            <person name="Miyagishima S.Y."/>
        </authorList>
    </citation>
    <scope>NUCLEOTIDE SEQUENCE [LARGE SCALE GENOMIC DNA]</scope>
    <source>
        <strain evidence="2 3">NIES-2499</strain>
    </source>
</reference>
<feature type="region of interest" description="Disordered" evidence="1">
    <location>
        <begin position="417"/>
        <end position="438"/>
    </location>
</feature>
<evidence type="ECO:0000256" key="1">
    <source>
        <dbReference type="SAM" id="MobiDB-lite"/>
    </source>
</evidence>
<dbReference type="PANTHER" id="PTHR15002:SF0">
    <property type="entry name" value="RIBOSOMAL BIOGENESIS PROTEIN LAS1L"/>
    <property type="match status" value="1"/>
</dbReference>
<dbReference type="PANTHER" id="PTHR15002">
    <property type="entry name" value="RIBOSOMAL BIOGENESIS PROTEIN LAS1L"/>
    <property type="match status" value="1"/>
</dbReference>
<feature type="compositionally biased region" description="Basic and acidic residues" evidence="1">
    <location>
        <begin position="564"/>
        <end position="573"/>
    </location>
</feature>
<feature type="compositionally biased region" description="Polar residues" evidence="1">
    <location>
        <begin position="548"/>
        <end position="560"/>
    </location>
</feature>
<dbReference type="Pfam" id="PF04031">
    <property type="entry name" value="Las1"/>
    <property type="match status" value="1"/>
</dbReference>
<dbReference type="GO" id="GO:0000460">
    <property type="term" value="P:maturation of 5.8S rRNA"/>
    <property type="evidence" value="ECO:0007669"/>
    <property type="project" value="TreeGrafter"/>
</dbReference>
<name>A0A250XR90_9CHLO</name>
<feature type="compositionally biased region" description="Polar residues" evidence="1">
    <location>
        <begin position="458"/>
        <end position="497"/>
    </location>
</feature>
<evidence type="ECO:0000313" key="2">
    <source>
        <dbReference type="EMBL" id="GAX85565.1"/>
    </source>
</evidence>
<dbReference type="GO" id="GO:0004519">
    <property type="term" value="F:endonuclease activity"/>
    <property type="evidence" value="ECO:0007669"/>
    <property type="project" value="InterPro"/>
</dbReference>
<organism evidence="2 3">
    <name type="scientific">Chlamydomonas eustigma</name>
    <dbReference type="NCBI Taxonomy" id="1157962"/>
    <lineage>
        <taxon>Eukaryota</taxon>
        <taxon>Viridiplantae</taxon>
        <taxon>Chlorophyta</taxon>
        <taxon>core chlorophytes</taxon>
        <taxon>Chlorophyceae</taxon>
        <taxon>CS clade</taxon>
        <taxon>Chlamydomonadales</taxon>
        <taxon>Chlamydomonadaceae</taxon>
        <taxon>Chlamydomonas</taxon>
    </lineage>
</organism>
<dbReference type="InterPro" id="IPR007174">
    <property type="entry name" value="Las1"/>
</dbReference>
<proteinExistence type="predicted"/>
<evidence type="ECO:0000313" key="3">
    <source>
        <dbReference type="Proteomes" id="UP000232323"/>
    </source>
</evidence>
<dbReference type="EMBL" id="BEGY01000177">
    <property type="protein sequence ID" value="GAX85565.1"/>
    <property type="molecule type" value="Genomic_DNA"/>
</dbReference>
<dbReference type="GO" id="GO:0030687">
    <property type="term" value="C:preribosome, large subunit precursor"/>
    <property type="evidence" value="ECO:0007669"/>
    <property type="project" value="TreeGrafter"/>
</dbReference>
<evidence type="ECO:0008006" key="4">
    <source>
        <dbReference type="Google" id="ProtNLM"/>
    </source>
</evidence>
<feature type="region of interest" description="Disordered" evidence="1">
    <location>
        <begin position="458"/>
        <end position="499"/>
    </location>
</feature>
<dbReference type="AlphaFoldDB" id="A0A250XR90"/>
<keyword evidence="3" id="KW-1185">Reference proteome</keyword>
<sequence>MSRLVPWRDWSEWSNIKDALHSEVEKEVIAGIDVVAAWRLRGKLPLAVETTASLVEADLLFQQRQKSSSTTSTSHLASPSSSAFTTAQLSEYSLRLRYALPLIKLVNGVADSQQRGRAASSVAVLSEVAGLPRCVVDLRHDAAHHELPSLYMLRLGARQALEWLRNSYWAAQEALILNSRQQLADLLSQLLSSCREACGVRGPQFAQQPGVTLNSSIEEDIDEGNEGVIEEDIDEGNEGEIEEDIDEGNEGVIEEDIDEGNEGVIEEDIDEGNEGVIKEDIDEGNEGVIEEDIDEGNEGSRDRLAGSVLLTIPCSDVSVMLPSRTAMQLLHKAYPHLRPMLLIKAVTRVCEAAKAAAASKDGLSSSYSRQSLRSYPLALHHPSATHQLLGHPDMTNVLHRHHGWAHHLLSSSKMSANYGYDDADGPHRNRQATPSQQLTQQQLTQLLGPLILSCPIITSPTKNDSSSSAAIRPPSGSTLQQADEGSLGTMSVSQSSHAAGGSTAGDAVFALLVQVRDLLAASLVTENRRDAVMKQTRQPPTNVVPLQPKSSISSGHTSVMGSPDSKKTFPRDLKDDSSAAMKVLSLADLRIQEVHTSKRHHQLLEGQILATHPADSALLLSDHGKVLGRHDKPAVARSHNVKMGNDEDIMDNEAREKVQPAVSTVMSILDSDIINVEEAERKQEALLEALLLKKQMNKRLRQSGSAIIEIEENGTLNSDADVTGHDDPDIKVTVKRTTTNRERWELVEGPWSSCAIGTLPCAFNSSGRPASILHLYP</sequence>
<feature type="region of interest" description="Disordered" evidence="1">
    <location>
        <begin position="534"/>
        <end position="573"/>
    </location>
</feature>
<accession>A0A250XR90</accession>
<protein>
    <recommendedName>
        <fullName evidence="4">Ribosomal biogenesis protein LAS1L</fullName>
    </recommendedName>
</protein>
<dbReference type="OrthoDB" id="10263222at2759"/>
<gene>
    <name evidence="2" type="ORF">CEUSTIGMA_g12980.t1</name>
</gene>
<dbReference type="STRING" id="1157962.A0A250XR90"/>